<proteinExistence type="predicted"/>
<organism evidence="2 3">
    <name type="scientific">Verticillium nonalfalfae</name>
    <dbReference type="NCBI Taxonomy" id="1051616"/>
    <lineage>
        <taxon>Eukaryota</taxon>
        <taxon>Fungi</taxon>
        <taxon>Dikarya</taxon>
        <taxon>Ascomycota</taxon>
        <taxon>Pezizomycotina</taxon>
        <taxon>Sordariomycetes</taxon>
        <taxon>Hypocreomycetidae</taxon>
        <taxon>Glomerellales</taxon>
        <taxon>Plectosphaerellaceae</taxon>
        <taxon>Verticillium</taxon>
    </lineage>
</organism>
<evidence type="ECO:0000256" key="1">
    <source>
        <dbReference type="SAM" id="MobiDB-lite"/>
    </source>
</evidence>
<dbReference type="RefSeq" id="XP_028493103.1">
    <property type="nucleotide sequence ID" value="XM_028643205.1"/>
</dbReference>
<comment type="caution">
    <text evidence="2">The sequence shown here is derived from an EMBL/GenBank/DDBJ whole genome shotgun (WGS) entry which is preliminary data.</text>
</comment>
<evidence type="ECO:0000313" key="2">
    <source>
        <dbReference type="EMBL" id="RNJ54945.1"/>
    </source>
</evidence>
<dbReference type="Proteomes" id="UP000267145">
    <property type="component" value="Unassembled WGS sequence"/>
</dbReference>
<evidence type="ECO:0000313" key="3">
    <source>
        <dbReference type="Proteomes" id="UP000267145"/>
    </source>
</evidence>
<gene>
    <name evidence="2" type="ORF">D7B24_009127</name>
</gene>
<feature type="region of interest" description="Disordered" evidence="1">
    <location>
        <begin position="116"/>
        <end position="140"/>
    </location>
</feature>
<protein>
    <submittedName>
        <fullName evidence="2">Uncharacterized protein</fullName>
    </submittedName>
</protein>
<reference evidence="2 3" key="1">
    <citation type="submission" date="2018-10" db="EMBL/GenBank/DDBJ databases">
        <title>Genome sequence of Verticillium nonalfalfae VnAa140.</title>
        <authorList>
            <person name="Stajich J.E."/>
            <person name="Kasson M.T."/>
        </authorList>
    </citation>
    <scope>NUCLEOTIDE SEQUENCE [LARGE SCALE GENOMIC DNA]</scope>
    <source>
        <strain evidence="2 3">VnAa140</strain>
    </source>
</reference>
<dbReference type="GeneID" id="39612816"/>
<dbReference type="AlphaFoldDB" id="A0A3M9Y456"/>
<dbReference type="STRING" id="1051616.A0A3M9Y456"/>
<sequence>MVSWGTDGSKLNVNTGTVEYGLFEPSSRWRSLEQGVKLKLDGVEKRYFYFSANTIGTSVATNGGLLEVQAFRSMGRQRQAPRPGEYRDQVDYGITLKELNLIPWSERHASTDLLFRGGESDISGEVESTTSDKDRPPEPDIVQSQTAIVPCLGRNLGGIHEFYSKRRRVLAAREMAHDAHQWVDPNTASHEQDVLHAGKFDARRWPDEGSSDTNLECPSEYLRGRLEEPGHRWICRGSLDGELNVGYWRVGKMRWRCDGEAACFRYAWDEGIKPLAWEKLELRVNFTRKRAQRGVAHSAVLGKVDELS</sequence>
<keyword evidence="3" id="KW-1185">Reference proteome</keyword>
<dbReference type="EMBL" id="RBVV01000089">
    <property type="protein sequence ID" value="RNJ54945.1"/>
    <property type="molecule type" value="Genomic_DNA"/>
</dbReference>
<accession>A0A3M9Y456</accession>
<name>A0A3M9Y456_9PEZI</name>